<dbReference type="EMBL" id="FWXZ01000001">
    <property type="protein sequence ID" value="SMC42011.1"/>
    <property type="molecule type" value="Genomic_DNA"/>
</dbReference>
<keyword evidence="2" id="KW-1185">Reference proteome</keyword>
<protein>
    <submittedName>
        <fullName evidence="1">A/G-specific DNA-adenine glycosylase</fullName>
    </submittedName>
</protein>
<evidence type="ECO:0000313" key="1">
    <source>
        <dbReference type="EMBL" id="SMC42011.1"/>
    </source>
</evidence>
<reference evidence="1" key="1">
    <citation type="submission" date="2017-04" db="EMBL/GenBank/DDBJ databases">
        <authorList>
            <person name="Varghese N."/>
            <person name="Submissions S."/>
        </authorList>
    </citation>
    <scope>NUCLEOTIDE SEQUENCE</scope>
    <source>
        <strain evidence="1">WTE2008</strain>
    </source>
</reference>
<organism evidence="1 2">
    <name type="scientific">Aristaeella lactis</name>
    <dbReference type="NCBI Taxonomy" id="3046383"/>
    <lineage>
        <taxon>Bacteria</taxon>
        <taxon>Bacillati</taxon>
        <taxon>Bacillota</taxon>
        <taxon>Clostridia</taxon>
        <taxon>Eubacteriales</taxon>
        <taxon>Aristaeellaceae</taxon>
        <taxon>Aristaeella</taxon>
    </lineage>
</organism>
<evidence type="ECO:0000313" key="2">
    <source>
        <dbReference type="Proteomes" id="UP000192328"/>
    </source>
</evidence>
<comment type="caution">
    <text evidence="1">The sequence shown here is derived from an EMBL/GenBank/DDBJ whole genome shotgun (WGS) entry which is preliminary data.</text>
</comment>
<proteinExistence type="predicted"/>
<gene>
    <name evidence="1" type="ORF">SAMN06297397_0814</name>
</gene>
<accession>A0AC61PJC4</accession>
<dbReference type="Proteomes" id="UP000192328">
    <property type="component" value="Unassembled WGS sequence"/>
</dbReference>
<name>A0AC61PJC4_9FIRM</name>
<sequence>MHPLTAALLDWYDRCARDLPWRGFHDAYRTWVSEAMLQQTRVETVLSYYDRFLSRFPTLPALAEAPEADVLKAWEGLGYYSRARNLHNGAMDVMEQYGGVLPRDPEKLKKIRGIGPYTAGAIASIAYDVPVPAVDGNVIRVLSRIYGIRTDALQPDTRKHIEELAAALVPEERPGDHNQAVMDLGATVCVPGTPDCAVCPLSAFCDACKAGDASDLPVLPKAKPQKVIPYAVLLIRSGDRVLMRRRTERLLQGLWCFPMFEGESHADELLPVVSKKLHLSLSSLRDAGPARHVFTHQVWQMRIYETDAEASASAPAGYEFIPLDHLKDLTLPAAMNAAVKVLTRQA</sequence>